<dbReference type="RefSeq" id="WP_015061347.1">
    <property type="nucleotide sequence ID" value="NZ_WISS01000092.1"/>
</dbReference>
<sequence>MAAGPEGSRYHFSLANTRAHGGMQPAVSWSDLTEEATEALDTHDFSMGV</sequence>
<accession>I2E1P5</accession>
<geneLocation type="plasmid" evidence="1">
    <name>pHRC017</name>
</geneLocation>
<evidence type="ECO:0000313" key="1">
    <source>
        <dbReference type="EMBL" id="AFJ91413.1"/>
    </source>
</evidence>
<organism evidence="1">
    <name type="scientific">Rhizobium meliloti</name>
    <name type="common">Ensifer meliloti</name>
    <name type="synonym">Sinorhizobium meliloti</name>
    <dbReference type="NCBI Taxonomy" id="382"/>
    <lineage>
        <taxon>Bacteria</taxon>
        <taxon>Pseudomonadati</taxon>
        <taxon>Pseudomonadota</taxon>
        <taxon>Alphaproteobacteria</taxon>
        <taxon>Hyphomicrobiales</taxon>
        <taxon>Rhizobiaceae</taxon>
        <taxon>Sinorhizobium/Ensifer group</taxon>
        <taxon>Sinorhizobium</taxon>
    </lineage>
</organism>
<name>I2E1P5_RHIML</name>
<proteinExistence type="predicted"/>
<keyword evidence="1" id="KW-0614">Plasmid</keyword>
<dbReference type="EMBL" id="JQ665880">
    <property type="protein sequence ID" value="AFJ91413.1"/>
    <property type="molecule type" value="Genomic_DNA"/>
</dbReference>
<protein>
    <submittedName>
        <fullName evidence="1">Necrosis-and ethylene-inducing protein</fullName>
    </submittedName>
</protein>
<gene>
    <name evidence="1" type="ORF">pHRC017_0287</name>
</gene>
<dbReference type="AlphaFoldDB" id="I2E1P5"/>
<reference evidence="1" key="1">
    <citation type="journal article" date="2012" name="Mol. Plant Microbe Interact.">
        <title>Rhizobial plasmids that cause impaired symbiotic nitrogen fixation and enhanced host invasion.</title>
        <authorList>
            <person name="Crook M.B."/>
            <person name="Lindsay D.P."/>
            <person name="Biggs M.B."/>
            <person name="Bentley J.S."/>
            <person name="Price J.C."/>
            <person name="Clement S.C."/>
            <person name="Clement M.J."/>
            <person name="Long S.R."/>
            <person name="Griffitts J.S."/>
        </authorList>
    </citation>
    <scope>NUCLEOTIDE SEQUENCE</scope>
    <source>
        <strain evidence="1">C017</strain>
        <plasmid evidence="1">pHRC017</plasmid>
    </source>
</reference>